<feature type="domain" description="Response regulatory" evidence="5">
    <location>
        <begin position="11"/>
        <end position="127"/>
    </location>
</feature>
<evidence type="ECO:0000259" key="5">
    <source>
        <dbReference type="PROSITE" id="PS50110"/>
    </source>
</evidence>
<name>N1V2F9_9MICC</name>
<evidence type="ECO:0000259" key="4">
    <source>
        <dbReference type="PROSITE" id="PS50043"/>
    </source>
</evidence>
<dbReference type="Pfam" id="PF00196">
    <property type="entry name" value="GerE"/>
    <property type="match status" value="1"/>
</dbReference>
<dbReference type="RefSeq" id="WP_005274273.1">
    <property type="nucleotide sequence ID" value="NZ_ANPE02000273.1"/>
</dbReference>
<accession>N1V2F9</accession>
<evidence type="ECO:0000256" key="3">
    <source>
        <dbReference type="PROSITE-ProRule" id="PRU00169"/>
    </source>
</evidence>
<dbReference type="InterPro" id="IPR011006">
    <property type="entry name" value="CheY-like_superfamily"/>
</dbReference>
<dbReference type="Proteomes" id="UP000010729">
    <property type="component" value="Unassembled WGS sequence"/>
</dbReference>
<dbReference type="InterPro" id="IPR000792">
    <property type="entry name" value="Tscrpt_reg_LuxR_C"/>
</dbReference>
<evidence type="ECO:0000313" key="7">
    <source>
        <dbReference type="Proteomes" id="UP000010729"/>
    </source>
</evidence>
<reference evidence="6 7" key="1">
    <citation type="journal article" date="2013" name="Genome Announc.">
        <title>Draft Genome Sequence of Arthrobacter crystallopoietes Strain BAB-32, Revealing Genes for Bioremediation.</title>
        <authorList>
            <person name="Joshi M.N."/>
            <person name="Pandit A.S."/>
            <person name="Sharma A."/>
            <person name="Pandya R.V."/>
            <person name="Desai S.M."/>
            <person name="Saxena A.K."/>
            <person name="Bagatharia S.B."/>
        </authorList>
    </citation>
    <scope>NUCLEOTIDE SEQUENCE [LARGE SCALE GENOMIC DNA]</scope>
    <source>
        <strain evidence="6 7">BAB-32</strain>
    </source>
</reference>
<dbReference type="CDD" id="cd06170">
    <property type="entry name" value="LuxR_C_like"/>
    <property type="match status" value="1"/>
</dbReference>
<dbReference type="GO" id="GO:0000160">
    <property type="term" value="P:phosphorelay signal transduction system"/>
    <property type="evidence" value="ECO:0007669"/>
    <property type="project" value="InterPro"/>
</dbReference>
<comment type="caution">
    <text evidence="6">The sequence shown here is derived from an EMBL/GenBank/DDBJ whole genome shotgun (WGS) entry which is preliminary data.</text>
</comment>
<evidence type="ECO:0000256" key="1">
    <source>
        <dbReference type="ARBA" id="ARBA00022553"/>
    </source>
</evidence>
<dbReference type="CDD" id="cd17535">
    <property type="entry name" value="REC_NarL-like"/>
    <property type="match status" value="1"/>
</dbReference>
<dbReference type="InterPro" id="IPR036388">
    <property type="entry name" value="WH-like_DNA-bd_sf"/>
</dbReference>
<dbReference type="SMART" id="SM00448">
    <property type="entry name" value="REC"/>
    <property type="match status" value="1"/>
</dbReference>
<dbReference type="PANTHER" id="PTHR43214">
    <property type="entry name" value="TWO-COMPONENT RESPONSE REGULATOR"/>
    <property type="match status" value="1"/>
</dbReference>
<feature type="modified residue" description="4-aspartylphosphate" evidence="3">
    <location>
        <position position="62"/>
    </location>
</feature>
<dbReference type="AlphaFoldDB" id="N1V2F9"/>
<dbReference type="GO" id="GO:0006355">
    <property type="term" value="P:regulation of DNA-templated transcription"/>
    <property type="evidence" value="ECO:0007669"/>
    <property type="project" value="InterPro"/>
</dbReference>
<dbReference type="Gene3D" id="3.40.50.2300">
    <property type="match status" value="1"/>
</dbReference>
<protein>
    <submittedName>
        <fullName evidence="6">Putative two-component system response regulator</fullName>
    </submittedName>
</protein>
<dbReference type="PROSITE" id="PS50110">
    <property type="entry name" value="RESPONSE_REGULATORY"/>
    <property type="match status" value="1"/>
</dbReference>
<sequence length="221" mass="23371">MTDESARSTSRVVVVDDHTTFAELLSDALDRQEDLENAGTASGVREGIELCRAKQPDVVVMDYHLPDGNGLDAAREILADRPATRIIMLTGNAAADILAQAAGSGICGFLPKDGSLTTLLDTLRHARSGSMVIHPSLLALVGKPQAPEAPDAPALTTRERQVLTLMAQGHDVRANAKHLGITENTCRGYVKSILAKLDAHTQLEAVAVAGRLGLLATSNHD</sequence>
<feature type="domain" description="HTH luxR-type" evidence="4">
    <location>
        <begin position="148"/>
        <end position="213"/>
    </location>
</feature>
<dbReference type="EMBL" id="ANPE02000273">
    <property type="protein sequence ID" value="EMY32438.1"/>
    <property type="molecule type" value="Genomic_DNA"/>
</dbReference>
<dbReference type="InterPro" id="IPR039420">
    <property type="entry name" value="WalR-like"/>
</dbReference>
<dbReference type="SUPFAM" id="SSF52172">
    <property type="entry name" value="CheY-like"/>
    <property type="match status" value="1"/>
</dbReference>
<dbReference type="SMART" id="SM00421">
    <property type="entry name" value="HTH_LUXR"/>
    <property type="match status" value="1"/>
</dbReference>
<gene>
    <name evidence="6" type="ORF">D477_020218</name>
</gene>
<dbReference type="InterPro" id="IPR001789">
    <property type="entry name" value="Sig_transdc_resp-reg_receiver"/>
</dbReference>
<keyword evidence="7" id="KW-1185">Reference proteome</keyword>
<dbReference type="Pfam" id="PF00072">
    <property type="entry name" value="Response_reg"/>
    <property type="match status" value="1"/>
</dbReference>
<dbReference type="SUPFAM" id="SSF46894">
    <property type="entry name" value="C-terminal effector domain of the bipartite response regulators"/>
    <property type="match status" value="1"/>
</dbReference>
<keyword evidence="2" id="KW-0238">DNA-binding</keyword>
<dbReference type="InterPro" id="IPR016032">
    <property type="entry name" value="Sig_transdc_resp-reg_C-effctor"/>
</dbReference>
<dbReference type="PRINTS" id="PR00038">
    <property type="entry name" value="HTHLUXR"/>
</dbReference>
<dbReference type="GO" id="GO:0003677">
    <property type="term" value="F:DNA binding"/>
    <property type="evidence" value="ECO:0007669"/>
    <property type="project" value="UniProtKB-KW"/>
</dbReference>
<evidence type="ECO:0000313" key="6">
    <source>
        <dbReference type="EMBL" id="EMY32438.1"/>
    </source>
</evidence>
<proteinExistence type="predicted"/>
<keyword evidence="1 3" id="KW-0597">Phosphoprotein</keyword>
<organism evidence="6 7">
    <name type="scientific">Arthrobacter crystallopoietes BAB-32</name>
    <dbReference type="NCBI Taxonomy" id="1246476"/>
    <lineage>
        <taxon>Bacteria</taxon>
        <taxon>Bacillati</taxon>
        <taxon>Actinomycetota</taxon>
        <taxon>Actinomycetes</taxon>
        <taxon>Micrococcales</taxon>
        <taxon>Micrococcaceae</taxon>
        <taxon>Crystallibacter</taxon>
    </lineage>
</organism>
<dbReference type="PROSITE" id="PS50043">
    <property type="entry name" value="HTH_LUXR_2"/>
    <property type="match status" value="1"/>
</dbReference>
<dbReference type="InterPro" id="IPR058245">
    <property type="entry name" value="NreC/VraR/RcsB-like_REC"/>
</dbReference>
<dbReference type="Gene3D" id="1.10.10.10">
    <property type="entry name" value="Winged helix-like DNA-binding domain superfamily/Winged helix DNA-binding domain"/>
    <property type="match status" value="1"/>
</dbReference>
<evidence type="ECO:0000256" key="2">
    <source>
        <dbReference type="ARBA" id="ARBA00023125"/>
    </source>
</evidence>